<feature type="transmembrane region" description="Helical" evidence="6">
    <location>
        <begin position="247"/>
        <end position="267"/>
    </location>
</feature>
<dbReference type="Pfam" id="PF07690">
    <property type="entry name" value="MFS_1"/>
    <property type="match status" value="2"/>
</dbReference>
<feature type="compositionally biased region" description="Basic and acidic residues" evidence="5">
    <location>
        <begin position="1"/>
        <end position="10"/>
    </location>
</feature>
<feature type="transmembrane region" description="Helical" evidence="6">
    <location>
        <begin position="273"/>
        <end position="295"/>
    </location>
</feature>
<evidence type="ECO:0000256" key="3">
    <source>
        <dbReference type="ARBA" id="ARBA00022989"/>
    </source>
</evidence>
<reference evidence="8 9" key="1">
    <citation type="submission" date="2024-03" db="EMBL/GenBank/DDBJ databases">
        <title>A high-quality draft genome sequence of Diaporthe vaccinii, a causative agent of upright dieback and viscid rot disease in cranberry plants.</title>
        <authorList>
            <person name="Sarrasin M."/>
            <person name="Lang B.F."/>
            <person name="Burger G."/>
        </authorList>
    </citation>
    <scope>NUCLEOTIDE SEQUENCE [LARGE SCALE GENOMIC DNA]</scope>
    <source>
        <strain evidence="8 9">IS7</strain>
    </source>
</reference>
<organism evidence="8 9">
    <name type="scientific">Diaporthe vaccinii</name>
    <dbReference type="NCBI Taxonomy" id="105482"/>
    <lineage>
        <taxon>Eukaryota</taxon>
        <taxon>Fungi</taxon>
        <taxon>Dikarya</taxon>
        <taxon>Ascomycota</taxon>
        <taxon>Pezizomycotina</taxon>
        <taxon>Sordariomycetes</taxon>
        <taxon>Sordariomycetidae</taxon>
        <taxon>Diaporthales</taxon>
        <taxon>Diaporthaceae</taxon>
        <taxon>Diaporthe</taxon>
        <taxon>Diaporthe eres species complex</taxon>
    </lineage>
</organism>
<evidence type="ECO:0000313" key="9">
    <source>
        <dbReference type="Proteomes" id="UP001600888"/>
    </source>
</evidence>
<evidence type="ECO:0000256" key="5">
    <source>
        <dbReference type="SAM" id="MobiDB-lite"/>
    </source>
</evidence>
<name>A0ABR4EDK9_9PEZI</name>
<keyword evidence="4 6" id="KW-0472">Membrane</keyword>
<feature type="region of interest" description="Disordered" evidence="5">
    <location>
        <begin position="592"/>
        <end position="619"/>
    </location>
</feature>
<feature type="compositionally biased region" description="Basic and acidic residues" evidence="5">
    <location>
        <begin position="597"/>
        <end position="609"/>
    </location>
</feature>
<dbReference type="PANTHER" id="PTHR23507">
    <property type="entry name" value="ZGC:174356"/>
    <property type="match status" value="1"/>
</dbReference>
<feature type="transmembrane region" description="Helical" evidence="6">
    <location>
        <begin position="497"/>
        <end position="518"/>
    </location>
</feature>
<dbReference type="Gene3D" id="1.20.1250.20">
    <property type="entry name" value="MFS general substrate transporter like domains"/>
    <property type="match status" value="1"/>
</dbReference>
<evidence type="ECO:0000259" key="7">
    <source>
        <dbReference type="PROSITE" id="PS50850"/>
    </source>
</evidence>
<feature type="transmembrane region" description="Helical" evidence="6">
    <location>
        <begin position="530"/>
        <end position="554"/>
    </location>
</feature>
<keyword evidence="2 6" id="KW-0812">Transmembrane</keyword>
<dbReference type="PANTHER" id="PTHR23507:SF40">
    <property type="entry name" value="TETRACYCLINE-EFFLUX TRANSPORTER"/>
    <property type="match status" value="1"/>
</dbReference>
<dbReference type="InterPro" id="IPR011701">
    <property type="entry name" value="MFS"/>
</dbReference>
<dbReference type="EMBL" id="JBAWTH010000066">
    <property type="protein sequence ID" value="KAL2280468.1"/>
    <property type="molecule type" value="Genomic_DNA"/>
</dbReference>
<keyword evidence="3 6" id="KW-1133">Transmembrane helix</keyword>
<feature type="transmembrane region" description="Helical" evidence="6">
    <location>
        <begin position="205"/>
        <end position="227"/>
    </location>
</feature>
<evidence type="ECO:0000313" key="8">
    <source>
        <dbReference type="EMBL" id="KAL2280468.1"/>
    </source>
</evidence>
<keyword evidence="9" id="KW-1185">Reference proteome</keyword>
<comment type="caution">
    <text evidence="8">The sequence shown here is derived from an EMBL/GenBank/DDBJ whole genome shotgun (WGS) entry which is preliminary data.</text>
</comment>
<dbReference type="InterPro" id="IPR020846">
    <property type="entry name" value="MFS_dom"/>
</dbReference>
<dbReference type="InterPro" id="IPR036259">
    <property type="entry name" value="MFS_trans_sf"/>
</dbReference>
<evidence type="ECO:0000256" key="1">
    <source>
        <dbReference type="ARBA" id="ARBA00004141"/>
    </source>
</evidence>
<evidence type="ECO:0000256" key="4">
    <source>
        <dbReference type="ARBA" id="ARBA00023136"/>
    </source>
</evidence>
<feature type="transmembrane region" description="Helical" evidence="6">
    <location>
        <begin position="421"/>
        <end position="444"/>
    </location>
</feature>
<proteinExistence type="predicted"/>
<evidence type="ECO:0000256" key="2">
    <source>
        <dbReference type="ARBA" id="ARBA00022692"/>
    </source>
</evidence>
<feature type="compositionally biased region" description="Acidic residues" evidence="5">
    <location>
        <begin position="610"/>
        <end position="619"/>
    </location>
</feature>
<feature type="domain" description="Major facilitator superfamily (MFS) profile" evidence="7">
    <location>
        <begin position="86"/>
        <end position="587"/>
    </location>
</feature>
<feature type="transmembrane region" description="Helical" evidence="6">
    <location>
        <begin position="178"/>
        <end position="199"/>
    </location>
</feature>
<sequence length="619" mass="67423">MPDGVRRGSLADDAYSLSTTPDDEERLMAPDESTSLLGAGTASSYAGSEDGAPPAGKDSWDGYEEFNGLPWYKQPSVYWLLPPYALFTLAFGGSVVPKLNLIIALVCQRYFAEQTVHDPTFIVTPIVLGGDNPQCAIAEVQQNVATFMLVLNVIVGVLSAYTTPKIGSLSDRFGRKKLLALTSAGGVLGELVTIFAARFPDLIHYRWLILGAVFDGLAGSFTAGSVLSHSYTSDCTPPSKRGVAIGYIHACLFSGLAFGPLLAGYFVKWTGSLLSVFYVSLGCHLIFIACVIFILPESVSKRRQLLAREKHRSDQTKRDQRTRQWASQYLATAEGATSWFWSWLASPKYANAAASIRSANPLEPLKVLAPRGHANKRVRRNLILLAAIDTVILGAAMSSGQVTLLYSEFIFHWGNFETSRFISLVSLVRVVVLLTLLPIINYIFRTRPAQKRRRESGAIAEQSAGADGLDVWLLRIAIVSDVIGIMGYVFVRTEALFILSGVITAFGGVGSATIQAALSKHVPGETIGQLLGAIGLLHALSRIVSPVIFNGLYAATVKTYPQAVFVLIAGIFTLVLFLSMFVKPHVYMTKEEEIEEERPTRPSPHREDTLTDDEVVPQL</sequence>
<feature type="region of interest" description="Disordered" evidence="5">
    <location>
        <begin position="1"/>
        <end position="59"/>
    </location>
</feature>
<accession>A0ABR4EDK9</accession>
<feature type="transmembrane region" description="Helical" evidence="6">
    <location>
        <begin position="560"/>
        <end position="582"/>
    </location>
</feature>
<gene>
    <name evidence="8" type="ORF">FJTKL_12460</name>
</gene>
<evidence type="ECO:0000256" key="6">
    <source>
        <dbReference type="SAM" id="Phobius"/>
    </source>
</evidence>
<dbReference type="SUPFAM" id="SSF103473">
    <property type="entry name" value="MFS general substrate transporter"/>
    <property type="match status" value="1"/>
</dbReference>
<dbReference type="Proteomes" id="UP001600888">
    <property type="component" value="Unassembled WGS sequence"/>
</dbReference>
<feature type="transmembrane region" description="Helical" evidence="6">
    <location>
        <begin position="381"/>
        <end position="401"/>
    </location>
</feature>
<protein>
    <recommendedName>
        <fullName evidence="7">Major facilitator superfamily (MFS) profile domain-containing protein</fullName>
    </recommendedName>
</protein>
<comment type="subcellular location">
    <subcellularLocation>
        <location evidence="1">Membrane</location>
        <topology evidence="1">Multi-pass membrane protein</topology>
    </subcellularLocation>
</comment>
<feature type="compositionally biased region" description="Polar residues" evidence="5">
    <location>
        <begin position="32"/>
        <end position="46"/>
    </location>
</feature>
<dbReference type="PROSITE" id="PS50850">
    <property type="entry name" value="MFS"/>
    <property type="match status" value="1"/>
</dbReference>